<evidence type="ECO:0008006" key="3">
    <source>
        <dbReference type="Google" id="ProtNLM"/>
    </source>
</evidence>
<dbReference type="Pfam" id="PF00805">
    <property type="entry name" value="Pentapeptide"/>
    <property type="match status" value="1"/>
</dbReference>
<dbReference type="InterPro" id="IPR051082">
    <property type="entry name" value="Pentapeptide-BTB/POZ_domain"/>
</dbReference>
<sequence>MLTLAAIIFTWQSLKQVDNEQALIRNEHSLTREGQVTDRFNAAVRPAHGAYLPRADLRGADLADAELADADLHGADVSRANLFDADLTRANLDGAKLTRVNLDGADLVGAKR</sequence>
<accession>A0ABX3YK39</accession>
<name>A0ABX3YK39_9ACTN</name>
<dbReference type="Proteomes" id="UP000194266">
    <property type="component" value="Unassembled WGS sequence"/>
</dbReference>
<evidence type="ECO:0000313" key="2">
    <source>
        <dbReference type="Proteomes" id="UP000194266"/>
    </source>
</evidence>
<gene>
    <name evidence="1" type="ORF">OQI_14090</name>
</gene>
<dbReference type="Gene3D" id="2.160.20.80">
    <property type="entry name" value="E3 ubiquitin-protein ligase SopA"/>
    <property type="match status" value="1"/>
</dbReference>
<evidence type="ECO:0000313" key="1">
    <source>
        <dbReference type="EMBL" id="OSZ59841.1"/>
    </source>
</evidence>
<dbReference type="PANTHER" id="PTHR14136:SF17">
    <property type="entry name" value="BTB_POZ DOMAIN-CONTAINING PROTEIN KCTD9"/>
    <property type="match status" value="1"/>
</dbReference>
<comment type="caution">
    <text evidence="1">The sequence shown here is derived from an EMBL/GenBank/DDBJ whole genome shotgun (WGS) entry which is preliminary data.</text>
</comment>
<reference evidence="1 2" key="1">
    <citation type="submission" date="2016-12" db="EMBL/GenBank/DDBJ databases">
        <title>Genome Mining:The Detection of Biosynthetic Gene Clusters to Aid in the Expression of Curamycin A produced by Streptomyces sp. strain CZA14.</title>
        <authorList>
            <person name="Durrell K.A."/>
            <person name="Kirby B.M."/>
            <person name="Khan W."/>
            <person name="Mthethwa T."/>
            <person name="Le Roes-Hill M."/>
        </authorList>
    </citation>
    <scope>NUCLEOTIDE SEQUENCE [LARGE SCALE GENOMIC DNA]</scope>
    <source>
        <strain evidence="1 2">CZA14</strain>
    </source>
</reference>
<dbReference type="InterPro" id="IPR001646">
    <property type="entry name" value="5peptide_repeat"/>
</dbReference>
<dbReference type="PANTHER" id="PTHR14136">
    <property type="entry name" value="BTB_POZ DOMAIN-CONTAINING PROTEIN KCTD9"/>
    <property type="match status" value="1"/>
</dbReference>
<dbReference type="EMBL" id="MRYD01000061">
    <property type="protein sequence ID" value="OSZ59841.1"/>
    <property type="molecule type" value="Genomic_DNA"/>
</dbReference>
<keyword evidence="2" id="KW-1185">Reference proteome</keyword>
<organism evidence="1 2">
    <name type="scientific">Streptomyces pharetrae CZA14</name>
    <dbReference type="NCBI Taxonomy" id="1144883"/>
    <lineage>
        <taxon>Bacteria</taxon>
        <taxon>Bacillati</taxon>
        <taxon>Actinomycetota</taxon>
        <taxon>Actinomycetes</taxon>
        <taxon>Kitasatosporales</taxon>
        <taxon>Streptomycetaceae</taxon>
        <taxon>Streptomyces</taxon>
    </lineage>
</organism>
<dbReference type="SUPFAM" id="SSF141571">
    <property type="entry name" value="Pentapeptide repeat-like"/>
    <property type="match status" value="1"/>
</dbReference>
<protein>
    <recommendedName>
        <fullName evidence="3">Pentapeptide repeat-containing protein</fullName>
    </recommendedName>
</protein>
<dbReference type="RefSeq" id="WP_318275336.1">
    <property type="nucleotide sequence ID" value="NZ_MRYD01000061.1"/>
</dbReference>
<proteinExistence type="predicted"/>